<proteinExistence type="predicted"/>
<keyword evidence="9" id="KW-1185">Reference proteome</keyword>
<feature type="transmembrane region" description="Helical" evidence="7">
    <location>
        <begin position="137"/>
        <end position="157"/>
    </location>
</feature>
<evidence type="ECO:0000256" key="5">
    <source>
        <dbReference type="ARBA" id="ARBA00023136"/>
    </source>
</evidence>
<organism evidence="8 9">
    <name type="scientific">Cymbomonas tetramitiformis</name>
    <dbReference type="NCBI Taxonomy" id="36881"/>
    <lineage>
        <taxon>Eukaryota</taxon>
        <taxon>Viridiplantae</taxon>
        <taxon>Chlorophyta</taxon>
        <taxon>Pyramimonadophyceae</taxon>
        <taxon>Pyramimonadales</taxon>
        <taxon>Pyramimonadaceae</taxon>
        <taxon>Cymbomonas</taxon>
    </lineage>
</organism>
<evidence type="ECO:0000256" key="1">
    <source>
        <dbReference type="ARBA" id="ARBA00004477"/>
    </source>
</evidence>
<accession>A0AAE0FPR8</accession>
<protein>
    <submittedName>
        <fullName evidence="8">Uncharacterized protein</fullName>
    </submittedName>
</protein>
<name>A0AAE0FPR8_9CHLO</name>
<keyword evidence="6" id="KW-0175">Coiled coil</keyword>
<dbReference type="AlphaFoldDB" id="A0AAE0FPR8"/>
<keyword evidence="2 7" id="KW-0812">Transmembrane</keyword>
<dbReference type="PANTHER" id="PTHR31394">
    <property type="entry name" value="TRANSMEMBRANE PROTEIN 199"/>
    <property type="match status" value="1"/>
</dbReference>
<comment type="subcellular location">
    <subcellularLocation>
        <location evidence="1">Endoplasmic reticulum membrane</location>
        <topology evidence="1">Multi-pass membrane protein</topology>
    </subcellularLocation>
</comment>
<reference evidence="8 9" key="1">
    <citation type="journal article" date="2015" name="Genome Biol. Evol.">
        <title>Comparative Genomics of a Bacterivorous Green Alga Reveals Evolutionary Causalities and Consequences of Phago-Mixotrophic Mode of Nutrition.</title>
        <authorList>
            <person name="Burns J.A."/>
            <person name="Paasch A."/>
            <person name="Narechania A."/>
            <person name="Kim E."/>
        </authorList>
    </citation>
    <scope>NUCLEOTIDE SEQUENCE [LARGE SCALE GENOMIC DNA]</scope>
    <source>
        <strain evidence="8 9">PLY_AMNH</strain>
    </source>
</reference>
<gene>
    <name evidence="8" type="ORF">CYMTET_27465</name>
</gene>
<dbReference type="PANTHER" id="PTHR31394:SF1">
    <property type="entry name" value="TRANSMEMBRANE PROTEIN 199"/>
    <property type="match status" value="1"/>
</dbReference>
<keyword evidence="5 7" id="KW-0472">Membrane</keyword>
<evidence type="ECO:0000256" key="7">
    <source>
        <dbReference type="SAM" id="Phobius"/>
    </source>
</evidence>
<dbReference type="EMBL" id="LGRX02015087">
    <property type="protein sequence ID" value="KAK3263752.1"/>
    <property type="molecule type" value="Genomic_DNA"/>
</dbReference>
<evidence type="ECO:0000256" key="4">
    <source>
        <dbReference type="ARBA" id="ARBA00022989"/>
    </source>
</evidence>
<dbReference type="GO" id="GO:0005789">
    <property type="term" value="C:endoplasmic reticulum membrane"/>
    <property type="evidence" value="ECO:0007669"/>
    <property type="project" value="UniProtKB-SubCell"/>
</dbReference>
<dbReference type="InterPro" id="IPR021013">
    <property type="entry name" value="ATPase_Vma12"/>
</dbReference>
<dbReference type="GO" id="GO:0070072">
    <property type="term" value="P:vacuolar proton-transporting V-type ATPase complex assembly"/>
    <property type="evidence" value="ECO:0007669"/>
    <property type="project" value="InterPro"/>
</dbReference>
<feature type="transmembrane region" description="Helical" evidence="7">
    <location>
        <begin position="169"/>
        <end position="189"/>
    </location>
</feature>
<keyword evidence="3" id="KW-0256">Endoplasmic reticulum</keyword>
<feature type="coiled-coil region" evidence="6">
    <location>
        <begin position="101"/>
        <end position="128"/>
    </location>
</feature>
<dbReference type="Pfam" id="PF11712">
    <property type="entry name" value="Vma12"/>
    <property type="match status" value="1"/>
</dbReference>
<evidence type="ECO:0000256" key="6">
    <source>
        <dbReference type="SAM" id="Coils"/>
    </source>
</evidence>
<evidence type="ECO:0000313" key="9">
    <source>
        <dbReference type="Proteomes" id="UP001190700"/>
    </source>
</evidence>
<evidence type="ECO:0000256" key="3">
    <source>
        <dbReference type="ARBA" id="ARBA00022824"/>
    </source>
</evidence>
<comment type="caution">
    <text evidence="8">The sequence shown here is derived from an EMBL/GenBank/DDBJ whole genome shotgun (WGS) entry which is preliminary data.</text>
</comment>
<keyword evidence="4 7" id="KW-1133">Transmembrane helix</keyword>
<evidence type="ECO:0000313" key="8">
    <source>
        <dbReference type="EMBL" id="KAK3263752.1"/>
    </source>
</evidence>
<sequence>MQQLSTACLERTPSIMGVVQAAASHTGISLGVQTQASELLSSSDPVPWQLLRAACTELRRDDGADEPWMHEVIKGSALAFKRPPPRPQCVEFQQRLVKLRAAQQEKEYQEMTQDVTRLERETRLKEQDAFATFKDQIGFGLHVVVIMYTCYLLGEYAGQSFSSSSSAKLAGGLGGMCVGMFVETFLFIIRTTRSEPQLQSK</sequence>
<evidence type="ECO:0000256" key="2">
    <source>
        <dbReference type="ARBA" id="ARBA00022692"/>
    </source>
</evidence>
<dbReference type="Proteomes" id="UP001190700">
    <property type="component" value="Unassembled WGS sequence"/>
</dbReference>